<protein>
    <submittedName>
        <fullName evidence="2">Uncharacterized protein</fullName>
    </submittedName>
</protein>
<sequence length="309" mass="34017">MQSMIDSKKTRGAKKRLLQALSTVADISSDSDSDDDAESTAESTESTESTESNESTEGIDDEMDTLRSMSSSSTSFSSSGSSIAESSSAESSSTESSSSSSSCSSSGSACNSSALESEEESDLHTEEEQRLDDSMDVQEVYKPARSATRRFVHIIGNVKKRRRSDQEPVAKSSQIPLVLDDFKANDHDRFRRNIPVSPRTFDQLLCMFEDHPVFAYRGTIPHLRVDYQLAIALYRFGHEGAGISNEGIAQRAGNGFITTLFTQSKATEDRIAALEAQFVCERPETKKSQCEREKKLEPKFRQQTQLPGA</sequence>
<evidence type="ECO:0000313" key="3">
    <source>
        <dbReference type="Proteomes" id="UP000326924"/>
    </source>
</evidence>
<feature type="compositionally biased region" description="Basic and acidic residues" evidence="1">
    <location>
        <begin position="122"/>
        <end position="133"/>
    </location>
</feature>
<feature type="region of interest" description="Disordered" evidence="1">
    <location>
        <begin position="283"/>
        <end position="309"/>
    </location>
</feature>
<comment type="caution">
    <text evidence="2">The sequence shown here is derived from an EMBL/GenBank/DDBJ whole genome shotgun (WGS) entry which is preliminary data.</text>
</comment>
<feature type="compositionally biased region" description="Low complexity" evidence="1">
    <location>
        <begin position="68"/>
        <end position="115"/>
    </location>
</feature>
<proteinExistence type="predicted"/>
<feature type="compositionally biased region" description="Basic and acidic residues" evidence="1">
    <location>
        <begin position="283"/>
        <end position="300"/>
    </location>
</feature>
<keyword evidence="3" id="KW-1185">Reference proteome</keyword>
<organism evidence="2 3">
    <name type="scientific">Sphaerosporella brunnea</name>
    <dbReference type="NCBI Taxonomy" id="1250544"/>
    <lineage>
        <taxon>Eukaryota</taxon>
        <taxon>Fungi</taxon>
        <taxon>Dikarya</taxon>
        <taxon>Ascomycota</taxon>
        <taxon>Pezizomycotina</taxon>
        <taxon>Pezizomycetes</taxon>
        <taxon>Pezizales</taxon>
        <taxon>Pyronemataceae</taxon>
        <taxon>Sphaerosporella</taxon>
    </lineage>
</organism>
<dbReference type="Proteomes" id="UP000326924">
    <property type="component" value="Unassembled WGS sequence"/>
</dbReference>
<reference evidence="2 3" key="1">
    <citation type="submission" date="2019-09" db="EMBL/GenBank/DDBJ databases">
        <title>Draft genome of the ectomycorrhizal ascomycete Sphaerosporella brunnea.</title>
        <authorList>
            <consortium name="DOE Joint Genome Institute"/>
            <person name="Benucci G.M."/>
            <person name="Marozzi G."/>
            <person name="Antonielli L."/>
            <person name="Sanchez S."/>
            <person name="Marco P."/>
            <person name="Wang X."/>
            <person name="Falini L.B."/>
            <person name="Barry K."/>
            <person name="Haridas S."/>
            <person name="Lipzen A."/>
            <person name="Labutti K."/>
            <person name="Grigoriev I.V."/>
            <person name="Murat C."/>
            <person name="Martin F."/>
            <person name="Albertini E."/>
            <person name="Donnini D."/>
            <person name="Bonito G."/>
        </authorList>
    </citation>
    <scope>NUCLEOTIDE SEQUENCE [LARGE SCALE GENOMIC DNA]</scope>
    <source>
        <strain evidence="2 3">Sb_GMNB300</strain>
    </source>
</reference>
<accession>A0A5J5EUJ8</accession>
<dbReference type="InParanoid" id="A0A5J5EUJ8"/>
<dbReference type="EMBL" id="VXIS01000118">
    <property type="protein sequence ID" value="KAA8903373.1"/>
    <property type="molecule type" value="Genomic_DNA"/>
</dbReference>
<dbReference type="AlphaFoldDB" id="A0A5J5EUJ8"/>
<evidence type="ECO:0000313" key="2">
    <source>
        <dbReference type="EMBL" id="KAA8903373.1"/>
    </source>
</evidence>
<dbReference type="OrthoDB" id="5379756at2759"/>
<gene>
    <name evidence="2" type="ORF">FN846DRAFT_908106</name>
</gene>
<name>A0A5J5EUJ8_9PEZI</name>
<evidence type="ECO:0000256" key="1">
    <source>
        <dbReference type="SAM" id="MobiDB-lite"/>
    </source>
</evidence>
<feature type="compositionally biased region" description="Acidic residues" evidence="1">
    <location>
        <begin position="29"/>
        <end position="39"/>
    </location>
</feature>
<feature type="region of interest" description="Disordered" evidence="1">
    <location>
        <begin position="22"/>
        <end position="136"/>
    </location>
</feature>
<feature type="compositionally biased region" description="Low complexity" evidence="1">
    <location>
        <begin position="40"/>
        <end position="56"/>
    </location>
</feature>